<dbReference type="Proteomes" id="UP000191285">
    <property type="component" value="Unassembled WGS sequence"/>
</dbReference>
<name>A0A1V6TQ85_9EURO</name>
<sequence>MVAKPSVSVIHHKIKLLIENLINIRDDAGEFLVPLKDGRKIQAKCWNGWEWTQGVGLYGIWKFYEITGDAQYLKIIEDWFAERFAEGSTDKSINTMAPFLTLAFLTKYGGFQHITYVEDNEQELWDDTLMMTVMPLAKIGKLLNRPQYIEEAKRQCLIHIKYLFDTKTGLFFHGWKFSTAECGPAGYNFANALWARGNSWCTIVIPEILELLELEPNDPFRVHLCDTLEAQCEALARFQSEYGAWHTLIDHADSYLEASATAGFAYGILKAVRRRYIGSRYRDVGEKAIQSVLKNVDETGELQQTSYGTPMGHDLQFYKDIPLTSMPYGQAKLRHIRLVSSTIRESILVLAAK</sequence>
<dbReference type="InterPro" id="IPR012341">
    <property type="entry name" value="6hp_glycosidase-like_sf"/>
</dbReference>
<evidence type="ECO:0000313" key="3">
    <source>
        <dbReference type="Proteomes" id="UP000191285"/>
    </source>
</evidence>
<gene>
    <name evidence="2" type="ORF">PENSTE_c003G00113</name>
</gene>
<evidence type="ECO:0008006" key="4">
    <source>
        <dbReference type="Google" id="ProtNLM"/>
    </source>
</evidence>
<dbReference type="Pfam" id="PF07470">
    <property type="entry name" value="Glyco_hydro_88"/>
    <property type="match status" value="1"/>
</dbReference>
<dbReference type="OrthoDB" id="2305845at2759"/>
<dbReference type="GO" id="GO:0005975">
    <property type="term" value="P:carbohydrate metabolic process"/>
    <property type="evidence" value="ECO:0007669"/>
    <property type="project" value="InterPro"/>
</dbReference>
<dbReference type="InterPro" id="IPR008928">
    <property type="entry name" value="6-hairpin_glycosidase_sf"/>
</dbReference>
<dbReference type="AlphaFoldDB" id="A0A1V6TQ85"/>
<dbReference type="STRING" id="303698.A0A1V6TQ85"/>
<keyword evidence="1" id="KW-0378">Hydrolase</keyword>
<protein>
    <recommendedName>
        <fullName evidence="4">Glycosyl hydrolase family 88</fullName>
    </recommendedName>
</protein>
<comment type="caution">
    <text evidence="2">The sequence shown here is derived from an EMBL/GenBank/DDBJ whole genome shotgun (WGS) entry which is preliminary data.</text>
</comment>
<organism evidence="2 3">
    <name type="scientific">Penicillium steckii</name>
    <dbReference type="NCBI Taxonomy" id="303698"/>
    <lineage>
        <taxon>Eukaryota</taxon>
        <taxon>Fungi</taxon>
        <taxon>Dikarya</taxon>
        <taxon>Ascomycota</taxon>
        <taxon>Pezizomycotina</taxon>
        <taxon>Eurotiomycetes</taxon>
        <taxon>Eurotiomycetidae</taxon>
        <taxon>Eurotiales</taxon>
        <taxon>Aspergillaceae</taxon>
        <taxon>Penicillium</taxon>
    </lineage>
</organism>
<dbReference type="EMBL" id="MLKD01000003">
    <property type="protein sequence ID" value="OQE28528.1"/>
    <property type="molecule type" value="Genomic_DNA"/>
</dbReference>
<dbReference type="Gene3D" id="1.50.10.10">
    <property type="match status" value="1"/>
</dbReference>
<evidence type="ECO:0000256" key="1">
    <source>
        <dbReference type="ARBA" id="ARBA00022801"/>
    </source>
</evidence>
<dbReference type="InterPro" id="IPR010905">
    <property type="entry name" value="Glyco_hydro_88"/>
</dbReference>
<dbReference type="PANTHER" id="PTHR33886:SF8">
    <property type="entry name" value="UNSATURATED RHAMNOGALACTURONAN HYDROLASE (EUROFUNG)"/>
    <property type="match status" value="1"/>
</dbReference>
<evidence type="ECO:0000313" key="2">
    <source>
        <dbReference type="EMBL" id="OQE28528.1"/>
    </source>
</evidence>
<dbReference type="SUPFAM" id="SSF48208">
    <property type="entry name" value="Six-hairpin glycosidases"/>
    <property type="match status" value="1"/>
</dbReference>
<dbReference type="GO" id="GO:0016787">
    <property type="term" value="F:hydrolase activity"/>
    <property type="evidence" value="ECO:0007669"/>
    <property type="project" value="UniProtKB-KW"/>
</dbReference>
<dbReference type="PANTHER" id="PTHR33886">
    <property type="entry name" value="UNSATURATED RHAMNOGALACTURONAN HYDROLASE (EUROFUNG)"/>
    <property type="match status" value="1"/>
</dbReference>
<reference evidence="3" key="1">
    <citation type="journal article" date="2017" name="Nat. Microbiol.">
        <title>Global analysis of biosynthetic gene clusters reveals vast potential of secondary metabolite production in Penicillium species.</title>
        <authorList>
            <person name="Nielsen J.C."/>
            <person name="Grijseels S."/>
            <person name="Prigent S."/>
            <person name="Ji B."/>
            <person name="Dainat J."/>
            <person name="Nielsen K.F."/>
            <person name="Frisvad J.C."/>
            <person name="Workman M."/>
            <person name="Nielsen J."/>
        </authorList>
    </citation>
    <scope>NUCLEOTIDE SEQUENCE [LARGE SCALE GENOMIC DNA]</scope>
    <source>
        <strain evidence="3">IBT 24891</strain>
    </source>
</reference>
<dbReference type="InterPro" id="IPR052043">
    <property type="entry name" value="PolySaccharide_Degr_Enz"/>
</dbReference>
<accession>A0A1V6TQ85</accession>
<keyword evidence="3" id="KW-1185">Reference proteome</keyword>
<proteinExistence type="predicted"/>